<evidence type="ECO:0000256" key="2">
    <source>
        <dbReference type="ARBA" id="ARBA00004651"/>
    </source>
</evidence>
<dbReference type="GO" id="GO:0000155">
    <property type="term" value="F:phosphorelay sensor kinase activity"/>
    <property type="evidence" value="ECO:0007669"/>
    <property type="project" value="InterPro"/>
</dbReference>
<name>A0A1H9V1B8_9BACI</name>
<keyword evidence="15" id="KW-1185">Reference proteome</keyword>
<dbReference type="PROSITE" id="PS50109">
    <property type="entry name" value="HIS_KIN"/>
    <property type="match status" value="1"/>
</dbReference>
<feature type="transmembrane region" description="Helical" evidence="11">
    <location>
        <begin position="217"/>
        <end position="242"/>
    </location>
</feature>
<feature type="transmembrane region" description="Helical" evidence="11">
    <location>
        <begin position="285"/>
        <end position="304"/>
    </location>
</feature>
<dbReference type="PRINTS" id="PR00344">
    <property type="entry name" value="BCTRLSENSOR"/>
</dbReference>
<dbReference type="SMART" id="SM00387">
    <property type="entry name" value="HATPase_c"/>
    <property type="match status" value="1"/>
</dbReference>
<dbReference type="GO" id="GO:0007234">
    <property type="term" value="P:osmosensory signaling via phosphorelay pathway"/>
    <property type="evidence" value="ECO:0007669"/>
    <property type="project" value="TreeGrafter"/>
</dbReference>
<keyword evidence="11" id="KW-0472">Membrane</keyword>
<dbReference type="AlphaFoldDB" id="A0A1H9V1B8"/>
<feature type="chain" id="PRO_5011783893" description="histidine kinase" evidence="12">
    <location>
        <begin position="25"/>
        <end position="691"/>
    </location>
</feature>
<feature type="coiled-coil region" evidence="10">
    <location>
        <begin position="391"/>
        <end position="451"/>
    </location>
</feature>
<dbReference type="Pfam" id="PF02518">
    <property type="entry name" value="HATPase_c"/>
    <property type="match status" value="1"/>
</dbReference>
<dbReference type="FunFam" id="3.30.565.10:FF:000006">
    <property type="entry name" value="Sensor histidine kinase WalK"/>
    <property type="match status" value="1"/>
</dbReference>
<dbReference type="STRING" id="1464123.SAMN05444126_11729"/>
<evidence type="ECO:0000256" key="11">
    <source>
        <dbReference type="SAM" id="Phobius"/>
    </source>
</evidence>
<evidence type="ECO:0000256" key="12">
    <source>
        <dbReference type="SAM" id="SignalP"/>
    </source>
</evidence>
<keyword evidence="5" id="KW-0808">Transferase</keyword>
<keyword evidence="4" id="KW-0597">Phosphoprotein</keyword>
<dbReference type="RefSeq" id="WP_093073378.1">
    <property type="nucleotide sequence ID" value="NZ_FOGV01000017.1"/>
</dbReference>
<feature type="transmembrane region" description="Helical" evidence="11">
    <location>
        <begin position="339"/>
        <end position="364"/>
    </location>
</feature>
<dbReference type="GO" id="GO:0005886">
    <property type="term" value="C:plasma membrane"/>
    <property type="evidence" value="ECO:0007669"/>
    <property type="project" value="UniProtKB-SubCell"/>
</dbReference>
<dbReference type="PANTHER" id="PTHR42878">
    <property type="entry name" value="TWO-COMPONENT HISTIDINE KINASE"/>
    <property type="match status" value="1"/>
</dbReference>
<proteinExistence type="predicted"/>
<evidence type="ECO:0000259" key="13">
    <source>
        <dbReference type="PROSITE" id="PS50109"/>
    </source>
</evidence>
<dbReference type="Proteomes" id="UP000199318">
    <property type="component" value="Unassembled WGS sequence"/>
</dbReference>
<evidence type="ECO:0000256" key="8">
    <source>
        <dbReference type="ARBA" id="ARBA00022840"/>
    </source>
</evidence>
<feature type="signal peptide" evidence="12">
    <location>
        <begin position="1"/>
        <end position="24"/>
    </location>
</feature>
<dbReference type="InterPro" id="IPR003661">
    <property type="entry name" value="HisK_dim/P_dom"/>
</dbReference>
<dbReference type="GO" id="GO:0030295">
    <property type="term" value="F:protein kinase activator activity"/>
    <property type="evidence" value="ECO:0007669"/>
    <property type="project" value="TreeGrafter"/>
</dbReference>
<dbReference type="OrthoDB" id="9809348at2"/>
<dbReference type="CDD" id="cd00075">
    <property type="entry name" value="HATPase"/>
    <property type="match status" value="1"/>
</dbReference>
<evidence type="ECO:0000256" key="9">
    <source>
        <dbReference type="ARBA" id="ARBA00023012"/>
    </source>
</evidence>
<evidence type="ECO:0000256" key="3">
    <source>
        <dbReference type="ARBA" id="ARBA00012438"/>
    </source>
</evidence>
<feature type="transmembrane region" description="Helical" evidence="11">
    <location>
        <begin position="254"/>
        <end position="273"/>
    </location>
</feature>
<dbReference type="InterPro" id="IPR011622">
    <property type="entry name" value="7TMR_DISM_rcpt_extracell_dom2"/>
</dbReference>
<dbReference type="SUPFAM" id="SSF55874">
    <property type="entry name" value="ATPase domain of HSP90 chaperone/DNA topoisomerase II/histidine kinase"/>
    <property type="match status" value="1"/>
</dbReference>
<dbReference type="EC" id="2.7.13.3" evidence="3"/>
<dbReference type="InterPro" id="IPR011623">
    <property type="entry name" value="7TMR_DISM_rcpt_extracell_dom1"/>
</dbReference>
<dbReference type="InterPro" id="IPR003594">
    <property type="entry name" value="HATPase_dom"/>
</dbReference>
<evidence type="ECO:0000256" key="1">
    <source>
        <dbReference type="ARBA" id="ARBA00000085"/>
    </source>
</evidence>
<organism evidence="14 15">
    <name type="scientific">Salisediminibacterium halotolerans</name>
    <dbReference type="NCBI Taxonomy" id="517425"/>
    <lineage>
        <taxon>Bacteria</taxon>
        <taxon>Bacillati</taxon>
        <taxon>Bacillota</taxon>
        <taxon>Bacilli</taxon>
        <taxon>Bacillales</taxon>
        <taxon>Bacillaceae</taxon>
        <taxon>Salisediminibacterium</taxon>
    </lineage>
</organism>
<dbReference type="EMBL" id="FOGV01000017">
    <property type="protein sequence ID" value="SES15462.1"/>
    <property type="molecule type" value="Genomic_DNA"/>
</dbReference>
<keyword evidence="7 14" id="KW-0418">Kinase</keyword>
<evidence type="ECO:0000256" key="7">
    <source>
        <dbReference type="ARBA" id="ARBA00022777"/>
    </source>
</evidence>
<evidence type="ECO:0000256" key="4">
    <source>
        <dbReference type="ARBA" id="ARBA00022553"/>
    </source>
</evidence>
<dbReference type="Pfam" id="PF07696">
    <property type="entry name" value="7TMR-DISMED2"/>
    <property type="match status" value="1"/>
</dbReference>
<comment type="catalytic activity">
    <reaction evidence="1">
        <text>ATP + protein L-histidine = ADP + protein N-phospho-L-histidine.</text>
        <dbReference type="EC" id="2.7.13.3"/>
    </reaction>
</comment>
<keyword evidence="10" id="KW-0175">Coiled coil</keyword>
<dbReference type="SMART" id="SM00388">
    <property type="entry name" value="HisKA"/>
    <property type="match status" value="1"/>
</dbReference>
<dbReference type="PANTHER" id="PTHR42878:SF7">
    <property type="entry name" value="SENSOR HISTIDINE KINASE GLRK"/>
    <property type="match status" value="1"/>
</dbReference>
<feature type="transmembrane region" description="Helical" evidence="11">
    <location>
        <begin position="188"/>
        <end position="210"/>
    </location>
</feature>
<evidence type="ECO:0000256" key="10">
    <source>
        <dbReference type="SAM" id="Coils"/>
    </source>
</evidence>
<dbReference type="GO" id="GO:0000156">
    <property type="term" value="F:phosphorelay response regulator activity"/>
    <property type="evidence" value="ECO:0007669"/>
    <property type="project" value="TreeGrafter"/>
</dbReference>
<accession>A0A1H9V1B8</accession>
<protein>
    <recommendedName>
        <fullName evidence="3">histidine kinase</fullName>
        <ecNumber evidence="3">2.7.13.3</ecNumber>
    </recommendedName>
</protein>
<keyword evidence="8" id="KW-0067">ATP-binding</keyword>
<dbReference type="Gene3D" id="3.30.565.10">
    <property type="entry name" value="Histidine kinase-like ATPase, C-terminal domain"/>
    <property type="match status" value="1"/>
</dbReference>
<feature type="transmembrane region" description="Helical" evidence="11">
    <location>
        <begin position="310"/>
        <end position="327"/>
    </location>
</feature>
<evidence type="ECO:0000313" key="15">
    <source>
        <dbReference type="Proteomes" id="UP000199318"/>
    </source>
</evidence>
<feature type="domain" description="Histidine kinase" evidence="13">
    <location>
        <begin position="461"/>
        <end position="690"/>
    </location>
</feature>
<reference evidence="15" key="1">
    <citation type="submission" date="2016-10" db="EMBL/GenBank/DDBJ databases">
        <authorList>
            <person name="de Groot N.N."/>
        </authorList>
    </citation>
    <scope>NUCLEOTIDE SEQUENCE [LARGE SCALE GENOMIC DNA]</scope>
    <source>
        <strain evidence="15">10nlg</strain>
    </source>
</reference>
<keyword evidence="9" id="KW-0902">Two-component regulatory system</keyword>
<dbReference type="CDD" id="cd00082">
    <property type="entry name" value="HisKA"/>
    <property type="match status" value="1"/>
</dbReference>
<dbReference type="GO" id="GO:0005524">
    <property type="term" value="F:ATP binding"/>
    <property type="evidence" value="ECO:0007669"/>
    <property type="project" value="UniProtKB-KW"/>
</dbReference>
<keyword evidence="11" id="KW-0812">Transmembrane</keyword>
<comment type="caution">
    <text evidence="14">The sequence shown here is derived from an EMBL/GenBank/DDBJ whole genome shotgun (WGS) entry which is preliminary data.</text>
</comment>
<evidence type="ECO:0000313" key="14">
    <source>
        <dbReference type="EMBL" id="SES15462.1"/>
    </source>
</evidence>
<dbReference type="InterPro" id="IPR050351">
    <property type="entry name" value="BphY/WalK/GraS-like"/>
</dbReference>
<evidence type="ECO:0000256" key="5">
    <source>
        <dbReference type="ARBA" id="ARBA00022679"/>
    </source>
</evidence>
<evidence type="ECO:0000256" key="6">
    <source>
        <dbReference type="ARBA" id="ARBA00022741"/>
    </source>
</evidence>
<dbReference type="Pfam" id="PF07695">
    <property type="entry name" value="7TMR-DISM_7TM"/>
    <property type="match status" value="1"/>
</dbReference>
<dbReference type="InterPro" id="IPR036097">
    <property type="entry name" value="HisK_dim/P_sf"/>
</dbReference>
<dbReference type="InterPro" id="IPR004358">
    <property type="entry name" value="Sig_transdc_His_kin-like_C"/>
</dbReference>
<dbReference type="Gene3D" id="1.10.287.130">
    <property type="match status" value="1"/>
</dbReference>
<gene>
    <name evidence="14" type="ORF">SAMN05444126_11729</name>
</gene>
<comment type="subcellular location">
    <subcellularLocation>
        <location evidence="2">Cell membrane</location>
        <topology evidence="2">Multi-pass membrane protein</topology>
    </subcellularLocation>
</comment>
<keyword evidence="11" id="KW-1133">Transmembrane helix</keyword>
<keyword evidence="6" id="KW-0547">Nucleotide-binding</keyword>
<sequence length="691" mass="79096">MGKTAIFTAFILFALLLFSSAVSAAETVPLDGTTDEKDLSPYIEILPDENGEWTIEDVSSAGFHDEFELNRGGAPSFGYTETVYWVRVRLENRSDYSNWRIELDNPPMDRADFYSPTLDATTWNVERTGDLRPFHERPFINRQFIFPVEIPEGEERIFYLRLESEGAMQIPLTLYNQQRFIQHTQVDYLIFGLFIGLAVVMALYNLFIYVSLRERSYLYYVLFIVANIFTLLAFSGLAYQYLWPEAVWWNNRSIIFFMATANIFAVFFARNFLEAEGVVPWEKKGFIGAVVANAAILAVLAFSYPLALDLIVLASLITVAIIITMAYKMLRSGFRPARFFFAAWIVFIIGVFVSVFTDLGLLPFSFITKYAWQLTTAVELVLLSFALADKINTIKQEKKEAQAEVYRHQQRMNDFLRKQNERLEEKVKERTEKLTKSNETLNKRNTELQKAERFRVELLTNISHELGTPMTYLQSYVQTAREGIIDANDEKFLMTVESKVKLLDRLIHDLFELVKLESGKISMMLETVDVTDWIQDIHCHFRQDVEKGGIRFPEPSFDGQLPADQDVLAAVDRTRMLQVFTNLFYNAVKHTPEGGSISIVVKVDQGHTDPDFDGTAVIEIRDTGEGIDPDFLPHIFERFFHKADRNAVSSGTGLGLAITKEIISYHRGEIWAESVQGSGTSVYFTLPVIFE</sequence>
<dbReference type="InterPro" id="IPR005467">
    <property type="entry name" value="His_kinase_dom"/>
</dbReference>
<dbReference type="InterPro" id="IPR036890">
    <property type="entry name" value="HATPase_C_sf"/>
</dbReference>
<dbReference type="Pfam" id="PF00512">
    <property type="entry name" value="HisKA"/>
    <property type="match status" value="1"/>
</dbReference>
<dbReference type="SUPFAM" id="SSF47384">
    <property type="entry name" value="Homodimeric domain of signal transducing histidine kinase"/>
    <property type="match status" value="1"/>
</dbReference>
<dbReference type="Gene3D" id="2.60.40.2380">
    <property type="match status" value="1"/>
</dbReference>
<keyword evidence="12" id="KW-0732">Signal</keyword>